<keyword evidence="1" id="KW-0732">Signal</keyword>
<dbReference type="PANTHER" id="PTHR43135">
    <property type="entry name" value="ALPHA-D-RIBOSE 1-METHYLPHOSPHONATE 5-TRIPHOSPHATE DIPHOSPHATASE"/>
    <property type="match status" value="1"/>
</dbReference>
<gene>
    <name evidence="3" type="ORF">ACFOMD_12280</name>
</gene>
<name>A0ABV7XF92_9SPHN</name>
<feature type="domain" description="Amidohydrolase-related" evidence="2">
    <location>
        <begin position="580"/>
        <end position="654"/>
    </location>
</feature>
<dbReference type="Gene3D" id="3.40.50.10910">
    <property type="entry name" value="Amidohydrolase"/>
    <property type="match status" value="1"/>
</dbReference>
<feature type="chain" id="PRO_5045770033" evidence="1">
    <location>
        <begin position="21"/>
        <end position="687"/>
    </location>
</feature>
<evidence type="ECO:0000313" key="4">
    <source>
        <dbReference type="Proteomes" id="UP001595615"/>
    </source>
</evidence>
<dbReference type="Pfam" id="PF01979">
    <property type="entry name" value="Amidohydro_1"/>
    <property type="match status" value="1"/>
</dbReference>
<sequence length="687" mass="72319">MKIKLITMAAAVALAAPLLAHDFQEATTAPARAAAVAEADLAKPPASGAQTFVITSTGGTHGKAVRWAAPDGSRWSRESLLLRGFKTEIDQRTKLAADGSISELAIRGTTPSGDAAEKFAGGAYESPVDKGRVEGAGAFYVPYGGLMEPTLLLAEALYRAPGKTLALAPSGRATLVPLTTLEVSNGKAKKKLTAYSIDGLSIAPTPVWFEGDRLFGVAGFLNFFPDGWASVATQLSQAQDAAIAEQAPALLAKIAPKVAGPVVFNNVRMYDADAGRFRDGMTVVAEGGKITNIVEANEPIRLVNAKVIDGSGKTLVPGLWDAHQHYGFDASGPLLLSTGVTSVRDPGNRPEESIARKARIDNGQLLGPRIIPVMLIDGVGPMAAQMAVNATDEASALAAVKKAKDMGFTGVKLYGSLDPKLVPVIAGEAKKLGLRVQGHVPRTMRPLDAVRAGYDELTHINFVMMQAMPDAVIEESNGLQRFYGPGRYAADVDLNGTPMRAYINELAQRKTVVDPTLAIFEGGFTADTGEIQAMYKPYDGLLPPVIGRALKGGSFAPTAEVSREQMRASYAKLQQLVVALYRAGVPIVAGTDGAGIELIRDLELYVDGGLTPAEALATATIIPSRVFGVDDERGSIAIGKLSDLVLVDGDPSRRIGDLRYVDTVLLGDRLMKGDALRTAAGISGRPK</sequence>
<evidence type="ECO:0000259" key="2">
    <source>
        <dbReference type="Pfam" id="PF01979"/>
    </source>
</evidence>
<dbReference type="InterPro" id="IPR011059">
    <property type="entry name" value="Metal-dep_hydrolase_composite"/>
</dbReference>
<dbReference type="PANTHER" id="PTHR43135:SF3">
    <property type="entry name" value="ALPHA-D-RIBOSE 1-METHYLPHOSPHONATE 5-TRIPHOSPHATE DIPHOSPHATASE"/>
    <property type="match status" value="1"/>
</dbReference>
<dbReference type="SUPFAM" id="SSF51338">
    <property type="entry name" value="Composite domain of metallo-dependent hydrolases"/>
    <property type="match status" value="1"/>
</dbReference>
<feature type="signal peptide" evidence="1">
    <location>
        <begin position="1"/>
        <end position="20"/>
    </location>
</feature>
<dbReference type="InterPro" id="IPR006680">
    <property type="entry name" value="Amidohydro-rel"/>
</dbReference>
<dbReference type="Gene3D" id="3.30.110.90">
    <property type="entry name" value="Amidohydrolase"/>
    <property type="match status" value="1"/>
</dbReference>
<evidence type="ECO:0000256" key="1">
    <source>
        <dbReference type="SAM" id="SignalP"/>
    </source>
</evidence>
<organism evidence="3 4">
    <name type="scientific">Sphingoaurantiacus capsulatus</name>
    <dbReference type="NCBI Taxonomy" id="1771310"/>
    <lineage>
        <taxon>Bacteria</taxon>
        <taxon>Pseudomonadati</taxon>
        <taxon>Pseudomonadota</taxon>
        <taxon>Alphaproteobacteria</taxon>
        <taxon>Sphingomonadales</taxon>
        <taxon>Sphingosinicellaceae</taxon>
        <taxon>Sphingoaurantiacus</taxon>
    </lineage>
</organism>
<dbReference type="EMBL" id="JBHRXV010000011">
    <property type="protein sequence ID" value="MFC3713354.1"/>
    <property type="molecule type" value="Genomic_DNA"/>
</dbReference>
<reference evidence="4" key="1">
    <citation type="journal article" date="2019" name="Int. J. Syst. Evol. Microbiol.">
        <title>The Global Catalogue of Microorganisms (GCM) 10K type strain sequencing project: providing services to taxonomists for standard genome sequencing and annotation.</title>
        <authorList>
            <consortium name="The Broad Institute Genomics Platform"/>
            <consortium name="The Broad Institute Genome Sequencing Center for Infectious Disease"/>
            <person name="Wu L."/>
            <person name="Ma J."/>
        </authorList>
    </citation>
    <scope>NUCLEOTIDE SEQUENCE [LARGE SCALE GENOMIC DNA]</scope>
    <source>
        <strain evidence="4">KCTC 42644</strain>
    </source>
</reference>
<dbReference type="InterPro" id="IPR051781">
    <property type="entry name" value="Metallo-dep_Hydrolase"/>
</dbReference>
<evidence type="ECO:0000313" key="3">
    <source>
        <dbReference type="EMBL" id="MFC3713354.1"/>
    </source>
</evidence>
<dbReference type="Gene3D" id="2.30.40.10">
    <property type="entry name" value="Urease, subunit C, domain 1"/>
    <property type="match status" value="2"/>
</dbReference>
<protein>
    <submittedName>
        <fullName evidence="3">Amidohydrolase family protein</fullName>
    </submittedName>
</protein>
<dbReference type="SUPFAM" id="SSF51556">
    <property type="entry name" value="Metallo-dependent hydrolases"/>
    <property type="match status" value="1"/>
</dbReference>
<dbReference type="Gene3D" id="3.20.20.140">
    <property type="entry name" value="Metal-dependent hydrolases"/>
    <property type="match status" value="1"/>
</dbReference>
<keyword evidence="4" id="KW-1185">Reference proteome</keyword>
<proteinExistence type="predicted"/>
<dbReference type="InterPro" id="IPR032466">
    <property type="entry name" value="Metal_Hydrolase"/>
</dbReference>
<dbReference type="Proteomes" id="UP001595615">
    <property type="component" value="Unassembled WGS sequence"/>
</dbReference>
<comment type="caution">
    <text evidence="3">The sequence shown here is derived from an EMBL/GenBank/DDBJ whole genome shotgun (WGS) entry which is preliminary data.</text>
</comment>
<dbReference type="RefSeq" id="WP_380861772.1">
    <property type="nucleotide sequence ID" value="NZ_JBHRXV010000011.1"/>
</dbReference>
<accession>A0ABV7XF92</accession>